<sequence>MQEFRKHLHINEDFLIEHYANKGLSVRDVAIIAGCSHSTLLDRLAFYKIEVRNSKGTQFPHVTEEFLNEHYVKKDLTIKAVSEAAGCSTEVIRRYLIKFNINKEETANFKEFPEVNKAFLIEHYVDKRLSQRAIAKIVGCSNNLIGKRMRYYEIEARTSMQDYTLEERKEKFGRRGEQHGLWKGGIAPIRNAVRNRLASISYERMKKDDFTCQECGVRAGTKNVHHKRAFAEIIDEIRSENPDLNIQLEEDKEKFIEICVADNRLNDIDNLITLCEQCHHNLHTDSPVAVTNYDILEKRWRDYVNENHFKMSISEMTKEIEEISGSRIRSYRLIAYMQAENLQFSYENKAWLEKALEKKTCSYIAREFSSYKFRTYASQIREKAFEFGLIDYDTHFNDNKNIKQTPDKNEVLETSVESEYETTQLSLDLF</sequence>
<dbReference type="AlphaFoldDB" id="A0AAX6NDX4"/>
<name>A0AAX6NDX4_PRIAR</name>
<organism evidence="1 2">
    <name type="scientific">Priestia aryabhattai</name>
    <name type="common">Bacillus aryabhattai</name>
    <dbReference type="NCBI Taxonomy" id="412384"/>
    <lineage>
        <taxon>Bacteria</taxon>
        <taxon>Bacillati</taxon>
        <taxon>Bacillota</taxon>
        <taxon>Bacilli</taxon>
        <taxon>Bacillales</taxon>
        <taxon>Bacillaceae</taxon>
        <taxon>Priestia</taxon>
    </lineage>
</organism>
<evidence type="ECO:0008006" key="3">
    <source>
        <dbReference type="Google" id="ProtNLM"/>
    </source>
</evidence>
<reference evidence="1" key="2">
    <citation type="submission" date="2022-12" db="EMBL/GenBank/DDBJ databases">
        <authorList>
            <person name="Dechsakulwatana C."/>
            <person name="Rungsihiranrut A."/>
            <person name="Muangchinda C."/>
            <person name="Ningthoujam R."/>
            <person name="Klankeo P."/>
            <person name="Pinyakong O."/>
        </authorList>
    </citation>
    <scope>NUCLEOTIDE SEQUENCE</scope>
    <source>
        <strain evidence="1">TL01-2</strain>
    </source>
</reference>
<accession>A0AAX6NDX4</accession>
<dbReference type="Proteomes" id="UP001269400">
    <property type="component" value="Unassembled WGS sequence"/>
</dbReference>
<evidence type="ECO:0000313" key="2">
    <source>
        <dbReference type="Proteomes" id="UP001269400"/>
    </source>
</evidence>
<protein>
    <recommendedName>
        <fullName evidence="3">HNH endonuclease</fullName>
    </recommendedName>
</protein>
<dbReference type="CDD" id="cd00085">
    <property type="entry name" value="HNHc"/>
    <property type="match status" value="1"/>
</dbReference>
<proteinExistence type="predicted"/>
<comment type="caution">
    <text evidence="1">The sequence shown here is derived from an EMBL/GenBank/DDBJ whole genome shotgun (WGS) entry which is preliminary data.</text>
</comment>
<dbReference type="InterPro" id="IPR003615">
    <property type="entry name" value="HNH_nuc"/>
</dbReference>
<gene>
    <name evidence="1" type="ORF">O0Q50_22660</name>
</gene>
<reference evidence="1" key="1">
    <citation type="journal article" date="2022" name="J Environ Chem Eng">
        <title>Biodegradation of petroleum oil using a constructed nonpathogenic and heavy metal-tolerant bacterial consortium isolated from marine sponges.</title>
        <authorList>
            <person name="Dechsakulwatana C."/>
            <person name="Rungsihiranrut A."/>
            <person name="Muangchinda C."/>
            <person name="Ningthoujam R."/>
            <person name="Klankeo P."/>
            <person name="Pinyakong O."/>
        </authorList>
    </citation>
    <scope>NUCLEOTIDE SEQUENCE</scope>
    <source>
        <strain evidence="1">TL01-2</strain>
    </source>
</reference>
<evidence type="ECO:0000313" key="1">
    <source>
        <dbReference type="EMBL" id="MDU9693987.1"/>
    </source>
</evidence>
<dbReference type="RefSeq" id="WP_316911204.1">
    <property type="nucleotide sequence ID" value="NZ_JAPTGD010000002.1"/>
</dbReference>
<dbReference type="EMBL" id="JAPTGD010000002">
    <property type="protein sequence ID" value="MDU9693987.1"/>
    <property type="molecule type" value="Genomic_DNA"/>
</dbReference>